<dbReference type="RefSeq" id="WP_019617350.1">
    <property type="nucleotide sequence ID" value="NZ_JBHUNE010000008.1"/>
</dbReference>
<dbReference type="SMART" id="SM00507">
    <property type="entry name" value="HNHc"/>
    <property type="match status" value="1"/>
</dbReference>
<evidence type="ECO:0000259" key="3">
    <source>
        <dbReference type="SMART" id="SM00507"/>
    </source>
</evidence>
<name>A0ABW5UZC8_9MICO</name>
<dbReference type="Proteomes" id="UP001597492">
    <property type="component" value="Unassembled WGS sequence"/>
</dbReference>
<evidence type="ECO:0000313" key="4">
    <source>
        <dbReference type="EMBL" id="MFD2759068.1"/>
    </source>
</evidence>
<proteinExistence type="inferred from homology"/>
<accession>A0ABW5UZC8</accession>
<dbReference type="EMBL" id="JBHUNE010000008">
    <property type="protein sequence ID" value="MFD2759068.1"/>
    <property type="molecule type" value="Genomic_DNA"/>
</dbReference>
<dbReference type="InterPro" id="IPR003615">
    <property type="entry name" value="HNH_nuc"/>
</dbReference>
<dbReference type="Pfam" id="PF01844">
    <property type="entry name" value="HNH"/>
    <property type="match status" value="1"/>
</dbReference>
<evidence type="ECO:0000256" key="1">
    <source>
        <dbReference type="ARBA" id="ARBA00023450"/>
    </source>
</evidence>
<dbReference type="InterPro" id="IPR002711">
    <property type="entry name" value="HNH"/>
</dbReference>
<dbReference type="Gene3D" id="1.10.30.50">
    <property type="match status" value="1"/>
</dbReference>
<evidence type="ECO:0000313" key="5">
    <source>
        <dbReference type="Proteomes" id="UP001597492"/>
    </source>
</evidence>
<reference evidence="5" key="1">
    <citation type="journal article" date="2019" name="Int. J. Syst. Evol. Microbiol.">
        <title>The Global Catalogue of Microorganisms (GCM) 10K type strain sequencing project: providing services to taxonomists for standard genome sequencing and annotation.</title>
        <authorList>
            <consortium name="The Broad Institute Genomics Platform"/>
            <consortium name="The Broad Institute Genome Sequencing Center for Infectious Disease"/>
            <person name="Wu L."/>
            <person name="Ma J."/>
        </authorList>
    </citation>
    <scope>NUCLEOTIDE SEQUENCE [LARGE SCALE GENOMIC DNA]</scope>
    <source>
        <strain evidence="5">TISTR 1514</strain>
    </source>
</reference>
<dbReference type="InterPro" id="IPR003870">
    <property type="entry name" value="DUF222"/>
</dbReference>
<dbReference type="Pfam" id="PF02720">
    <property type="entry name" value="DUF222"/>
    <property type="match status" value="1"/>
</dbReference>
<protein>
    <submittedName>
        <fullName evidence="4">DUF222 domain-containing protein</fullName>
    </submittedName>
</protein>
<keyword evidence="5" id="KW-1185">Reference proteome</keyword>
<sequence length="470" mass="52672">MHDHDDHEHDHETDPRLIGETPEPPRDELQAQLVAVHGAWQDAGPTLARLQAAEVRTFAFLYAAAQRRTELEAESRPPHTSREQTFRLNLRALAADFAVSRRLTEASVLRKIDDAYTVCTKFPYWYEALEAGEIFAEQLRPLVQHHGALPEERLDEYGRTLFDYAKTHTVPQTHRKAEQLAAKLTRDEFERAHEREFARRHVTVQPGEHGMAWLTAYLPAGQAAAIDDLMRQQAKALRADHLAEARERRDDPDFEADPRTVDQITADVFVETLLTATPESILNSPSEGARRVRASVQVVVPILQLLDPGLATACRNSNAFQRGDVAMLNGLSPMSAREAREFAADAQLQRILTHPISGHVITADIYEPPASLRRMIRARDMTCVFPGCSRPARICELDHTEPRAAGGKTDPDNLGPLCKRHHLGKHATPWRLRNLGGGRFAWISPFGQVIEMVPGPPGPRFVGRDDPPPF</sequence>
<evidence type="ECO:0000256" key="2">
    <source>
        <dbReference type="SAM" id="MobiDB-lite"/>
    </source>
</evidence>
<comment type="caution">
    <text evidence="4">The sequence shown here is derived from an EMBL/GenBank/DDBJ whole genome shotgun (WGS) entry which is preliminary data.</text>
</comment>
<organism evidence="4 5">
    <name type="scientific">Gulosibacter faecalis</name>
    <dbReference type="NCBI Taxonomy" id="272240"/>
    <lineage>
        <taxon>Bacteria</taxon>
        <taxon>Bacillati</taxon>
        <taxon>Actinomycetota</taxon>
        <taxon>Actinomycetes</taxon>
        <taxon>Micrococcales</taxon>
        <taxon>Microbacteriaceae</taxon>
        <taxon>Gulosibacter</taxon>
    </lineage>
</organism>
<feature type="region of interest" description="Disordered" evidence="2">
    <location>
        <begin position="1"/>
        <end position="24"/>
    </location>
</feature>
<gene>
    <name evidence="4" type="ORF">ACFSW7_11845</name>
</gene>
<feature type="domain" description="HNH nuclease" evidence="3">
    <location>
        <begin position="371"/>
        <end position="423"/>
    </location>
</feature>
<dbReference type="CDD" id="cd00085">
    <property type="entry name" value="HNHc"/>
    <property type="match status" value="1"/>
</dbReference>
<comment type="similarity">
    <text evidence="1">Belongs to the Rv1128c/1148c/1588c/1702c/1945/3466 family.</text>
</comment>